<comment type="caution">
    <text evidence="1">The sequence shown here is derived from an EMBL/GenBank/DDBJ whole genome shotgun (WGS) entry which is preliminary data.</text>
</comment>
<proteinExistence type="predicted"/>
<reference evidence="1 2" key="1">
    <citation type="submission" date="2018-05" db="EMBL/GenBank/DDBJ databases">
        <title>Draft Genome Sequences for a Diverse set of 7 Haemophilus Species.</title>
        <authorList>
            <person name="Nichols M."/>
            <person name="Topaz N."/>
            <person name="Wang X."/>
            <person name="Wang X."/>
            <person name="Boxrud D."/>
        </authorList>
    </citation>
    <scope>NUCLEOTIDE SEQUENCE [LARGE SCALE GENOMIC DNA]</scope>
    <source>
        <strain evidence="1 2">C2002001239</strain>
    </source>
</reference>
<sequence>MKDIEIQNTLEKNYVSLIKEQDYEEALKLAETLCLLDPQNPEYSHKIAYVYLQQLKWEDAINAELETLKLNDSYIPALDLLAHAYGGISNWERAGFYGHLSLTLKDKAISEPEQEIIPASCPKGGKRIISFSLFGNNSKYVEPAVLNTQVSPILFPGWICRFYVDDSVSETAIQRLKNNGAEVVNISEPLDKWPGPMWRFIAINDPEAEYVIFRDADSVISHREAMAVAEWIESGRAFHTMRDSGSHTALILAGMWGAKAGAVPDMQQRIQRFIDRGYDSSHFADQDFLAEELWGYIRQDLLAHDRVFNFCNPKPFPGHFEPSYQIAHCEGASVFNAETSYKDGSKIRWTLYSQVSPLVNPDYSFIRVPEFKVCSYEDRVKNGSFNASIPRRYGFAFSQGLARIDIEQIID</sequence>
<evidence type="ECO:0000313" key="1">
    <source>
        <dbReference type="EMBL" id="RDE69757.1"/>
    </source>
</evidence>
<organism evidence="1 2">
    <name type="scientific">Haemophilus sputorum</name>
    <dbReference type="NCBI Taxonomy" id="1078480"/>
    <lineage>
        <taxon>Bacteria</taxon>
        <taxon>Pseudomonadati</taxon>
        <taxon>Pseudomonadota</taxon>
        <taxon>Gammaproteobacteria</taxon>
        <taxon>Pasteurellales</taxon>
        <taxon>Pasteurellaceae</taxon>
        <taxon>Haemophilus</taxon>
    </lineage>
</organism>
<dbReference type="SUPFAM" id="SSF48452">
    <property type="entry name" value="TPR-like"/>
    <property type="match status" value="1"/>
</dbReference>
<evidence type="ECO:0000313" key="2">
    <source>
        <dbReference type="Proteomes" id="UP000253872"/>
    </source>
</evidence>
<accession>A0A369Y9W8</accession>
<dbReference type="AlphaFoldDB" id="A0A369Y9W8"/>
<dbReference type="EMBL" id="QEPN01000013">
    <property type="protein sequence ID" value="RDE69757.1"/>
    <property type="molecule type" value="Genomic_DNA"/>
</dbReference>
<dbReference type="Proteomes" id="UP000253872">
    <property type="component" value="Unassembled WGS sequence"/>
</dbReference>
<dbReference type="Gene3D" id="1.25.40.10">
    <property type="entry name" value="Tetratricopeptide repeat domain"/>
    <property type="match status" value="1"/>
</dbReference>
<name>A0A369Y9W8_9PAST</name>
<dbReference type="RefSeq" id="WP_111404499.1">
    <property type="nucleotide sequence ID" value="NZ_QEPN01000013.1"/>
</dbReference>
<dbReference type="STRING" id="1035839.GCA_000238795_01951"/>
<dbReference type="InterPro" id="IPR011990">
    <property type="entry name" value="TPR-like_helical_dom_sf"/>
</dbReference>
<protein>
    <submittedName>
        <fullName evidence="1">Uncharacterized protein</fullName>
    </submittedName>
</protein>
<gene>
    <name evidence="1" type="ORF">DPV93_10660</name>
</gene>